<keyword evidence="1" id="KW-1133">Transmembrane helix</keyword>
<reference evidence="2" key="1">
    <citation type="journal article" date="2020" name="Stud. Mycol.">
        <title>101 Dothideomycetes genomes: a test case for predicting lifestyles and emergence of pathogens.</title>
        <authorList>
            <person name="Haridas S."/>
            <person name="Albert R."/>
            <person name="Binder M."/>
            <person name="Bloem J."/>
            <person name="Labutti K."/>
            <person name="Salamov A."/>
            <person name="Andreopoulos B."/>
            <person name="Baker S."/>
            <person name="Barry K."/>
            <person name="Bills G."/>
            <person name="Bluhm B."/>
            <person name="Cannon C."/>
            <person name="Castanera R."/>
            <person name="Culley D."/>
            <person name="Daum C."/>
            <person name="Ezra D."/>
            <person name="Gonzalez J."/>
            <person name="Henrissat B."/>
            <person name="Kuo A."/>
            <person name="Liang C."/>
            <person name="Lipzen A."/>
            <person name="Lutzoni F."/>
            <person name="Magnuson J."/>
            <person name="Mondo S."/>
            <person name="Nolan M."/>
            <person name="Ohm R."/>
            <person name="Pangilinan J."/>
            <person name="Park H.-J."/>
            <person name="Ramirez L."/>
            <person name="Alfaro M."/>
            <person name="Sun H."/>
            <person name="Tritt A."/>
            <person name="Yoshinaga Y."/>
            <person name="Zwiers L.-H."/>
            <person name="Turgeon B."/>
            <person name="Goodwin S."/>
            <person name="Spatafora J."/>
            <person name="Crous P."/>
            <person name="Grigoriev I."/>
        </authorList>
    </citation>
    <scope>NUCLEOTIDE SEQUENCE</scope>
    <source>
        <strain evidence="2">CBS 379.55</strain>
    </source>
</reference>
<accession>A0A6A6JSM8</accession>
<name>A0A6A6JSM8_WESOR</name>
<evidence type="ECO:0000313" key="2">
    <source>
        <dbReference type="EMBL" id="KAF2279562.1"/>
    </source>
</evidence>
<gene>
    <name evidence="2" type="ORF">EI97DRAFT_180179</name>
</gene>
<protein>
    <submittedName>
        <fullName evidence="2">Uncharacterized protein</fullName>
    </submittedName>
</protein>
<keyword evidence="1" id="KW-0472">Membrane</keyword>
<dbReference type="AlphaFoldDB" id="A0A6A6JSM8"/>
<keyword evidence="1" id="KW-0812">Transmembrane</keyword>
<evidence type="ECO:0000256" key="1">
    <source>
        <dbReference type="SAM" id="Phobius"/>
    </source>
</evidence>
<keyword evidence="3" id="KW-1185">Reference proteome</keyword>
<dbReference type="EMBL" id="ML986486">
    <property type="protein sequence ID" value="KAF2279562.1"/>
    <property type="molecule type" value="Genomic_DNA"/>
</dbReference>
<proteinExistence type="predicted"/>
<dbReference type="GeneID" id="54546672"/>
<evidence type="ECO:0000313" key="3">
    <source>
        <dbReference type="Proteomes" id="UP000800097"/>
    </source>
</evidence>
<dbReference type="Proteomes" id="UP000800097">
    <property type="component" value="Unassembled WGS sequence"/>
</dbReference>
<sequence>MPVRQTTHAPTASAAAAFTGFLWFASAALILCCCLIPWPSCCHPFCQSYSSEHAFPSSNRAQESCPGVHCCWSENQLTQLLWYRHPIGWSGAHFPPGYSDRLPRIV</sequence>
<feature type="transmembrane region" description="Helical" evidence="1">
    <location>
        <begin position="12"/>
        <end position="38"/>
    </location>
</feature>
<dbReference type="RefSeq" id="XP_033657101.1">
    <property type="nucleotide sequence ID" value="XM_033793497.1"/>
</dbReference>
<organism evidence="2 3">
    <name type="scientific">Westerdykella ornata</name>
    <dbReference type="NCBI Taxonomy" id="318751"/>
    <lineage>
        <taxon>Eukaryota</taxon>
        <taxon>Fungi</taxon>
        <taxon>Dikarya</taxon>
        <taxon>Ascomycota</taxon>
        <taxon>Pezizomycotina</taxon>
        <taxon>Dothideomycetes</taxon>
        <taxon>Pleosporomycetidae</taxon>
        <taxon>Pleosporales</taxon>
        <taxon>Sporormiaceae</taxon>
        <taxon>Westerdykella</taxon>
    </lineage>
</organism>